<protein>
    <submittedName>
        <fullName evidence="3">HgcAB-associated protein</fullName>
    </submittedName>
</protein>
<dbReference type="NCBIfam" id="TIGR01439">
    <property type="entry name" value="lp_hng_hel_AbrB"/>
    <property type="match status" value="1"/>
</dbReference>
<dbReference type="GO" id="GO:0003677">
    <property type="term" value="F:DNA binding"/>
    <property type="evidence" value="ECO:0007669"/>
    <property type="project" value="UniProtKB-UniRule"/>
</dbReference>
<dbReference type="SMART" id="SM00966">
    <property type="entry name" value="SpoVT_AbrB"/>
    <property type="match status" value="1"/>
</dbReference>
<organism evidence="3">
    <name type="scientific">Dehalogenimonas sp. 4OHTPN</name>
    <dbReference type="NCBI Taxonomy" id="3166643"/>
    <lineage>
        <taxon>Bacteria</taxon>
        <taxon>Bacillati</taxon>
        <taxon>Chloroflexota</taxon>
        <taxon>Dehalococcoidia</taxon>
        <taxon>Dehalococcoidales</taxon>
        <taxon>Dehalococcoidaceae</taxon>
        <taxon>Dehalogenimonas</taxon>
    </lineage>
</organism>
<dbReference type="EMBL" id="CP159307">
    <property type="protein sequence ID" value="XCH33585.1"/>
    <property type="molecule type" value="Genomic_DNA"/>
</dbReference>
<dbReference type="RefSeq" id="WP_353714810.1">
    <property type="nucleotide sequence ID" value="NZ_CP159307.1"/>
</dbReference>
<reference evidence="3" key="1">
    <citation type="submission" date="2024-06" db="EMBL/GenBank/DDBJ databases">
        <title>A Novel Isolate, Dehalogenimonas sp. Strain 4OHTPN, Dechlorinates Aromatic 4 Hydroxy chlorothalonil by a Novel Reductive Dehalogenase.</title>
        <authorList>
            <person name="Liu G."/>
        </authorList>
    </citation>
    <scope>NUCLEOTIDE SEQUENCE</scope>
    <source>
        <strain evidence="3">4OHTPN</strain>
    </source>
</reference>
<feature type="domain" description="SpoVT-AbrB" evidence="2">
    <location>
        <begin position="18"/>
        <end position="67"/>
    </location>
</feature>
<dbReference type="NCBIfam" id="NF040962">
    <property type="entry name" value="near_HgcAB"/>
    <property type="match status" value="1"/>
</dbReference>
<dbReference type="Gene3D" id="2.10.260.10">
    <property type="match status" value="1"/>
</dbReference>
<evidence type="ECO:0000259" key="2">
    <source>
        <dbReference type="PROSITE" id="PS51740"/>
    </source>
</evidence>
<gene>
    <name evidence="3" type="ORF">ABV300_01565</name>
</gene>
<dbReference type="AlphaFoldDB" id="A0AAU8GAA4"/>
<dbReference type="InterPro" id="IPR037914">
    <property type="entry name" value="SpoVT-AbrB_sf"/>
</dbReference>
<accession>A0AAU8GAA4</accession>
<dbReference type="PROSITE" id="PS51740">
    <property type="entry name" value="SPOVT_ABRB"/>
    <property type="match status" value="1"/>
</dbReference>
<dbReference type="SUPFAM" id="SSF89447">
    <property type="entry name" value="AbrB/MazE/MraZ-like"/>
    <property type="match status" value="1"/>
</dbReference>
<proteinExistence type="predicted"/>
<name>A0AAU8GAA4_9CHLR</name>
<dbReference type="Pfam" id="PF04014">
    <property type="entry name" value="MazE_antitoxin"/>
    <property type="match status" value="1"/>
</dbReference>
<dbReference type="InterPro" id="IPR007159">
    <property type="entry name" value="SpoVT-AbrB_dom"/>
</dbReference>
<sequence>MAKARKDCCESGEYCSVEAVVSIDGRGQLVLPKEIRDGLGLAAGDKLALVTLARNGNPCCLVVMKADQLAKGASDFLGPILKEI</sequence>
<keyword evidence="1" id="KW-0238">DNA-binding</keyword>
<evidence type="ECO:0000256" key="1">
    <source>
        <dbReference type="PROSITE-ProRule" id="PRU01076"/>
    </source>
</evidence>
<evidence type="ECO:0000313" key="3">
    <source>
        <dbReference type="EMBL" id="XCH33585.1"/>
    </source>
</evidence>